<gene>
    <name evidence="8" type="ORF">TeGR_g14481</name>
</gene>
<comment type="cofactor">
    <cofactor evidence="6">
        <name>[2Fe-2S] cluster</name>
        <dbReference type="ChEBI" id="CHEBI:190135"/>
    </cofactor>
</comment>
<evidence type="ECO:0000256" key="1">
    <source>
        <dbReference type="ARBA" id="ARBA00010643"/>
    </source>
</evidence>
<dbReference type="CDD" id="cd03064">
    <property type="entry name" value="TRX_Fd_NuoE"/>
    <property type="match status" value="1"/>
</dbReference>
<dbReference type="SUPFAM" id="SSF52833">
    <property type="entry name" value="Thioredoxin-like"/>
    <property type="match status" value="1"/>
</dbReference>
<dbReference type="Gene3D" id="3.40.30.10">
    <property type="entry name" value="Glutaredoxin"/>
    <property type="match status" value="1"/>
</dbReference>
<keyword evidence="2" id="KW-0001">2Fe-2S</keyword>
<evidence type="ECO:0000256" key="2">
    <source>
        <dbReference type="ARBA" id="ARBA00022714"/>
    </source>
</evidence>
<evidence type="ECO:0000256" key="4">
    <source>
        <dbReference type="ARBA" id="ARBA00023004"/>
    </source>
</evidence>
<dbReference type="PIRSF" id="PIRSF000216">
    <property type="entry name" value="NADH_DH_24kDa"/>
    <property type="match status" value="1"/>
</dbReference>
<proteinExistence type="inferred from homology"/>
<name>A0ABQ6MLH0_9STRA</name>
<dbReference type="EMBL" id="BRYB01005765">
    <property type="protein sequence ID" value="GMI28687.1"/>
    <property type="molecule type" value="Genomic_DNA"/>
</dbReference>
<reference evidence="8 9" key="1">
    <citation type="journal article" date="2023" name="Commun. Biol.">
        <title>Genome analysis of Parmales, the sister group of diatoms, reveals the evolutionary specialization of diatoms from phago-mixotrophs to photoautotrophs.</title>
        <authorList>
            <person name="Ban H."/>
            <person name="Sato S."/>
            <person name="Yoshikawa S."/>
            <person name="Yamada K."/>
            <person name="Nakamura Y."/>
            <person name="Ichinomiya M."/>
            <person name="Sato N."/>
            <person name="Blanc-Mathieu R."/>
            <person name="Endo H."/>
            <person name="Kuwata A."/>
            <person name="Ogata H."/>
        </authorList>
    </citation>
    <scope>NUCLEOTIDE SEQUENCE [LARGE SCALE GENOMIC DNA]</scope>
</reference>
<evidence type="ECO:0000313" key="8">
    <source>
        <dbReference type="EMBL" id="GMI28687.1"/>
    </source>
</evidence>
<keyword evidence="3" id="KW-0479">Metal-binding</keyword>
<dbReference type="PANTHER" id="PTHR10371">
    <property type="entry name" value="NADH DEHYDROGENASE UBIQUINONE FLAVOPROTEIN 2, MITOCHONDRIAL"/>
    <property type="match status" value="1"/>
</dbReference>
<keyword evidence="4" id="KW-0408">Iron</keyword>
<feature type="region of interest" description="Disordered" evidence="7">
    <location>
        <begin position="191"/>
        <end position="212"/>
    </location>
</feature>
<accession>A0ABQ6MLH0</accession>
<organism evidence="8 9">
    <name type="scientific">Tetraparma gracilis</name>
    <dbReference type="NCBI Taxonomy" id="2962635"/>
    <lineage>
        <taxon>Eukaryota</taxon>
        <taxon>Sar</taxon>
        <taxon>Stramenopiles</taxon>
        <taxon>Ochrophyta</taxon>
        <taxon>Bolidophyceae</taxon>
        <taxon>Parmales</taxon>
        <taxon>Triparmaceae</taxon>
        <taxon>Tetraparma</taxon>
    </lineage>
</organism>
<evidence type="ECO:0000256" key="6">
    <source>
        <dbReference type="ARBA" id="ARBA00034078"/>
    </source>
</evidence>
<dbReference type="InterPro" id="IPR042128">
    <property type="entry name" value="NuoE_dom"/>
</dbReference>
<protein>
    <recommendedName>
        <fullName evidence="10">NADH dehydrogenase [ubiquinone] flavoprotein 2, mitochondrial</fullName>
    </recommendedName>
</protein>
<sequence>QPPPTPHPPSYKKSGIIPLLDLAQRQHGGWLPLAAMDKVAKIVGVAPMRVYEVATFYTMFNREKVGKYFMQLCGTTPCMICGSEDIKRTIMKHLDIEDGETTEDGLFTLKEVECLGACANAPMIQMNDDYYECLTPRTTVELLEACRAGSPPQMGKWGSLPMNGQVSCEGPLGKTSLREVPMKEHVVGTMRKSWPEEKVDPKSVKEHMGYGV</sequence>
<dbReference type="InterPro" id="IPR041921">
    <property type="entry name" value="NuoE_N"/>
</dbReference>
<evidence type="ECO:0000256" key="3">
    <source>
        <dbReference type="ARBA" id="ARBA00022723"/>
    </source>
</evidence>
<evidence type="ECO:0000313" key="9">
    <source>
        <dbReference type="Proteomes" id="UP001165060"/>
    </source>
</evidence>
<feature type="compositionally biased region" description="Basic and acidic residues" evidence="7">
    <location>
        <begin position="193"/>
        <end position="212"/>
    </location>
</feature>
<feature type="non-terminal residue" evidence="8">
    <location>
        <position position="1"/>
    </location>
</feature>
<keyword evidence="5" id="KW-0411">Iron-sulfur</keyword>
<dbReference type="PROSITE" id="PS01099">
    <property type="entry name" value="COMPLEX1_24K"/>
    <property type="match status" value="1"/>
</dbReference>
<dbReference type="NCBIfam" id="TIGR01958">
    <property type="entry name" value="nuoE_fam"/>
    <property type="match status" value="1"/>
</dbReference>
<dbReference type="Gene3D" id="1.10.10.1590">
    <property type="entry name" value="NADH-quinone oxidoreductase subunit E"/>
    <property type="match status" value="1"/>
</dbReference>
<dbReference type="InterPro" id="IPR036249">
    <property type="entry name" value="Thioredoxin-like_sf"/>
</dbReference>
<dbReference type="InterPro" id="IPR002023">
    <property type="entry name" value="NuoE-like"/>
</dbReference>
<dbReference type="Pfam" id="PF01257">
    <property type="entry name" value="2Fe-2S_thioredx"/>
    <property type="match status" value="1"/>
</dbReference>
<comment type="similarity">
    <text evidence="1">Belongs to the complex I 24 kDa subunit family.</text>
</comment>
<comment type="caution">
    <text evidence="8">The sequence shown here is derived from an EMBL/GenBank/DDBJ whole genome shotgun (WGS) entry which is preliminary data.</text>
</comment>
<evidence type="ECO:0000256" key="5">
    <source>
        <dbReference type="ARBA" id="ARBA00023014"/>
    </source>
</evidence>
<evidence type="ECO:0008006" key="10">
    <source>
        <dbReference type="Google" id="ProtNLM"/>
    </source>
</evidence>
<dbReference type="PANTHER" id="PTHR10371:SF3">
    <property type="entry name" value="NADH DEHYDROGENASE [UBIQUINONE] FLAVOPROTEIN 2, MITOCHONDRIAL"/>
    <property type="match status" value="1"/>
</dbReference>
<dbReference type="Proteomes" id="UP001165060">
    <property type="component" value="Unassembled WGS sequence"/>
</dbReference>
<keyword evidence="9" id="KW-1185">Reference proteome</keyword>
<evidence type="ECO:0000256" key="7">
    <source>
        <dbReference type="SAM" id="MobiDB-lite"/>
    </source>
</evidence>